<evidence type="ECO:0000313" key="1">
    <source>
        <dbReference type="EMBL" id="EAA21705.1"/>
    </source>
</evidence>
<dbReference type="Proteomes" id="UP000008553">
    <property type="component" value="Unassembled WGS sequence"/>
</dbReference>
<reference evidence="1 2" key="1">
    <citation type="journal article" date="2002" name="Nature">
        <title>Genome sequence and comparative analysis of the model rodent malaria parasite Plasmodium yoelii yoelii.</title>
        <authorList>
            <person name="Carlton J.M."/>
            <person name="Angiuoli S.V."/>
            <person name="Suh B.B."/>
            <person name="Kooij T.W."/>
            <person name="Pertea M."/>
            <person name="Silva J.C."/>
            <person name="Ermolaeva M.D."/>
            <person name="Allen J.E."/>
            <person name="Selengut J.D."/>
            <person name="Koo H.L."/>
            <person name="Peterson J.D."/>
            <person name="Pop M."/>
            <person name="Kosack D.S."/>
            <person name="Shumway M.F."/>
            <person name="Bidwell S.L."/>
            <person name="Shallom S.J."/>
            <person name="van Aken S.E."/>
            <person name="Riedmuller S.B."/>
            <person name="Feldblyum T.V."/>
            <person name="Cho J.K."/>
            <person name="Quackenbush J."/>
            <person name="Sedegah M."/>
            <person name="Shoaibi A."/>
            <person name="Cummings L.M."/>
            <person name="Florens L."/>
            <person name="Yates J.R."/>
            <person name="Raine J.D."/>
            <person name="Sinden R.E."/>
            <person name="Harris M.A."/>
            <person name="Cunningham D.A."/>
            <person name="Preiser P.R."/>
            <person name="Bergman L.W."/>
            <person name="Vaidya A.B."/>
            <person name="van Lin L.H."/>
            <person name="Janse C.J."/>
            <person name="Waters A.P."/>
            <person name="Smith H.O."/>
            <person name="White O.R."/>
            <person name="Salzberg S.L."/>
            <person name="Venter J.C."/>
            <person name="Fraser C.M."/>
            <person name="Hoffman S.L."/>
            <person name="Gardner M.J."/>
            <person name="Carucci D.J."/>
        </authorList>
    </citation>
    <scope>NUCLEOTIDE SEQUENCE [LARGE SCALE GENOMIC DNA]</scope>
    <source>
        <strain evidence="1 2">17XNL</strain>
    </source>
</reference>
<dbReference type="AlphaFoldDB" id="Q7RMB2"/>
<accession>Q7RMB2</accession>
<dbReference type="InParanoid" id="Q7RMB2"/>
<feature type="non-terminal residue" evidence="1">
    <location>
        <position position="1"/>
    </location>
</feature>
<sequence>QYMYVCSFICRSRYARKQSSLTCMLE</sequence>
<evidence type="ECO:0000313" key="2">
    <source>
        <dbReference type="Proteomes" id="UP000008553"/>
    </source>
</evidence>
<dbReference type="PaxDb" id="73239-Q7RMB2"/>
<gene>
    <name evidence="1" type="ORF">PY02269</name>
</gene>
<proteinExistence type="predicted"/>
<organism evidence="1 2">
    <name type="scientific">Plasmodium yoelii yoelii</name>
    <dbReference type="NCBI Taxonomy" id="73239"/>
    <lineage>
        <taxon>Eukaryota</taxon>
        <taxon>Sar</taxon>
        <taxon>Alveolata</taxon>
        <taxon>Apicomplexa</taxon>
        <taxon>Aconoidasida</taxon>
        <taxon>Haemosporida</taxon>
        <taxon>Plasmodiidae</taxon>
        <taxon>Plasmodium</taxon>
        <taxon>Plasmodium (Vinckeia)</taxon>
    </lineage>
</organism>
<protein>
    <submittedName>
        <fullName evidence="1">Uncharacterized protein</fullName>
    </submittedName>
</protein>
<dbReference type="EMBL" id="AABL01000620">
    <property type="protein sequence ID" value="EAA21705.1"/>
    <property type="molecule type" value="Genomic_DNA"/>
</dbReference>
<comment type="caution">
    <text evidence="1">The sequence shown here is derived from an EMBL/GenBank/DDBJ whole genome shotgun (WGS) entry which is preliminary data.</text>
</comment>
<keyword evidence="2" id="KW-1185">Reference proteome</keyword>
<name>Q7RMB2_PLAYO</name>